<name>A0A2K8SUB0_9NOSO</name>
<keyword evidence="4" id="KW-1185">Reference proteome</keyword>
<protein>
    <submittedName>
        <fullName evidence="3">Uncharacterized protein</fullName>
    </submittedName>
</protein>
<evidence type="ECO:0000313" key="4">
    <source>
        <dbReference type="Proteomes" id="UP000232003"/>
    </source>
</evidence>
<sequence>MYSPPVQKIMVNRFASVTTALTLKVVGIICILSFFVDFFILLLPFQPTDRVWQINLATALVDRGIVPLVGLGLLFAAYWIDSADAADRPQGIDLRFPAVILSSILGLMFLLIFPLHLNNVNQAKAQTVNRITQEAQQAENQLENRLSQLQAQLNTEQGKAQLNQLRTQTKAQFSEILKDDQKYKQALESSQIPANIKELLKKAKTDPQALDKAIEQQTDIQTLQTQQLSQVRQRRDEAEKQAKDTAWKSGLRIGISSLLLSIGYIIIGWTGLRGRGAVQGGKPRATAR</sequence>
<feature type="coiled-coil region" evidence="1">
    <location>
        <begin position="121"/>
        <end position="159"/>
    </location>
</feature>
<accession>A0A2K8SUB0</accession>
<feature type="transmembrane region" description="Helical" evidence="2">
    <location>
        <begin position="253"/>
        <end position="272"/>
    </location>
</feature>
<evidence type="ECO:0000313" key="3">
    <source>
        <dbReference type="EMBL" id="AUB38930.1"/>
    </source>
</evidence>
<keyword evidence="2" id="KW-1133">Transmembrane helix</keyword>
<feature type="transmembrane region" description="Helical" evidence="2">
    <location>
        <begin position="64"/>
        <end position="80"/>
    </location>
</feature>
<dbReference type="InterPro" id="IPR047709">
    <property type="entry name" value="HpsJ-like"/>
</dbReference>
<evidence type="ECO:0000256" key="2">
    <source>
        <dbReference type="SAM" id="Phobius"/>
    </source>
</evidence>
<proteinExistence type="predicted"/>
<dbReference type="NCBIfam" id="NF038305">
    <property type="entry name" value="HpsJ_fam"/>
    <property type="match status" value="1"/>
</dbReference>
<dbReference type="EMBL" id="CP024785">
    <property type="protein sequence ID" value="AUB38930.1"/>
    <property type="molecule type" value="Genomic_DNA"/>
</dbReference>
<keyword evidence="1" id="KW-0175">Coiled coil</keyword>
<evidence type="ECO:0000256" key="1">
    <source>
        <dbReference type="SAM" id="Coils"/>
    </source>
</evidence>
<feature type="transmembrane region" description="Helical" evidence="2">
    <location>
        <begin position="92"/>
        <end position="113"/>
    </location>
</feature>
<keyword evidence="2" id="KW-0472">Membrane</keyword>
<gene>
    <name evidence="3" type="ORF">COO91_04909</name>
</gene>
<keyword evidence="2" id="KW-0812">Transmembrane</keyword>
<reference evidence="3 4" key="1">
    <citation type="submission" date="2017-11" db="EMBL/GenBank/DDBJ databases">
        <title>Complete genome of a free-living desiccation-tolerant cyanobacterium and its photosynthetic adaptation to extreme terrestrial habitat.</title>
        <authorList>
            <person name="Shang J."/>
        </authorList>
    </citation>
    <scope>NUCLEOTIDE SEQUENCE [LARGE SCALE GENOMIC DNA]</scope>
    <source>
        <strain evidence="3 4">CCNUN1</strain>
    </source>
</reference>
<feature type="transmembrane region" description="Helical" evidence="2">
    <location>
        <begin position="21"/>
        <end position="44"/>
    </location>
</feature>
<dbReference type="AlphaFoldDB" id="A0A2K8SUB0"/>
<dbReference type="Proteomes" id="UP000232003">
    <property type="component" value="Chromosome"/>
</dbReference>
<dbReference type="KEGG" id="nfl:COO91_04909"/>
<organism evidence="3 4">
    <name type="scientific">Nostoc flagelliforme CCNUN1</name>
    <dbReference type="NCBI Taxonomy" id="2038116"/>
    <lineage>
        <taxon>Bacteria</taxon>
        <taxon>Bacillati</taxon>
        <taxon>Cyanobacteriota</taxon>
        <taxon>Cyanophyceae</taxon>
        <taxon>Nostocales</taxon>
        <taxon>Nostocaceae</taxon>
        <taxon>Nostoc</taxon>
    </lineage>
</organism>